<evidence type="ECO:0000313" key="7">
    <source>
        <dbReference type="Proteomes" id="UP000770717"/>
    </source>
</evidence>
<keyword evidence="4" id="KW-0862">Zinc</keyword>
<evidence type="ECO:0000313" key="6">
    <source>
        <dbReference type="EMBL" id="KAG9460668.1"/>
    </source>
</evidence>
<dbReference type="Pfam" id="PF24900">
    <property type="entry name" value="TRASH_ZMYM4"/>
    <property type="match status" value="1"/>
</dbReference>
<dbReference type="SMART" id="SM00746">
    <property type="entry name" value="TRASH"/>
    <property type="match status" value="2"/>
</dbReference>
<evidence type="ECO:0000256" key="1">
    <source>
        <dbReference type="ARBA" id="ARBA00022723"/>
    </source>
</evidence>
<keyword evidence="7" id="KW-1185">Reference proteome</keyword>
<sequence>IQHEVSNGSVVHRLCSNTCFTKFRATKGLKTNCCDNCGIYIYNKGLPLEYLFHEGQQKRFCNAACLNNYKKKNTKVYPCMYCKTLCKNFEMLSNVDKNGRVGLFCSICCITSHKVKQTGIPGEAHVLQWGHIFS</sequence>
<dbReference type="InterPro" id="IPR051284">
    <property type="entry name" value="ZnF_MYMT-QRICH1"/>
</dbReference>
<dbReference type="EMBL" id="WNTK01048524">
    <property type="protein sequence ID" value="KAG9460668.1"/>
    <property type="molecule type" value="Genomic_DNA"/>
</dbReference>
<keyword evidence="3" id="KW-0863">Zinc-finger</keyword>
<gene>
    <name evidence="6" type="ORF">GDO78_020310</name>
</gene>
<dbReference type="InterPro" id="IPR010507">
    <property type="entry name" value="Znf_MYM"/>
</dbReference>
<reference evidence="6" key="1">
    <citation type="thesis" date="2020" institute="ProQuest LLC" country="789 East Eisenhower Parkway, Ann Arbor, MI, USA">
        <title>Comparative Genomics and Chromosome Evolution.</title>
        <authorList>
            <person name="Mudd A.B."/>
        </authorList>
    </citation>
    <scope>NUCLEOTIDE SEQUENCE</scope>
    <source>
        <strain evidence="6">HN-11 Male</strain>
        <tissue evidence="6">Kidney and liver</tissue>
    </source>
</reference>
<dbReference type="Proteomes" id="UP000770717">
    <property type="component" value="Unassembled WGS sequence"/>
</dbReference>
<proteinExistence type="predicted"/>
<dbReference type="OrthoDB" id="10025028at2759"/>
<evidence type="ECO:0000259" key="5">
    <source>
        <dbReference type="SMART" id="SM00746"/>
    </source>
</evidence>
<dbReference type="PANTHER" id="PTHR45736:SF3">
    <property type="entry name" value="ZINC FINGER MYM-TYPE PROTEIN 3"/>
    <property type="match status" value="1"/>
</dbReference>
<feature type="domain" description="TRASH" evidence="5">
    <location>
        <begin position="34"/>
        <end position="73"/>
    </location>
</feature>
<feature type="domain" description="TRASH" evidence="5">
    <location>
        <begin position="79"/>
        <end position="117"/>
    </location>
</feature>
<keyword evidence="2" id="KW-0677">Repeat</keyword>
<protein>
    <recommendedName>
        <fullName evidence="5">TRASH domain-containing protein</fullName>
    </recommendedName>
</protein>
<evidence type="ECO:0000256" key="2">
    <source>
        <dbReference type="ARBA" id="ARBA00022737"/>
    </source>
</evidence>
<dbReference type="InterPro" id="IPR011017">
    <property type="entry name" value="TRASH_dom"/>
</dbReference>
<name>A0A8J6BDW4_ELECQ</name>
<organism evidence="6 7">
    <name type="scientific">Eleutherodactylus coqui</name>
    <name type="common">Puerto Rican coqui</name>
    <dbReference type="NCBI Taxonomy" id="57060"/>
    <lineage>
        <taxon>Eukaryota</taxon>
        <taxon>Metazoa</taxon>
        <taxon>Chordata</taxon>
        <taxon>Craniata</taxon>
        <taxon>Vertebrata</taxon>
        <taxon>Euteleostomi</taxon>
        <taxon>Amphibia</taxon>
        <taxon>Batrachia</taxon>
        <taxon>Anura</taxon>
        <taxon>Neobatrachia</taxon>
        <taxon>Hyloidea</taxon>
        <taxon>Eleutherodactylidae</taxon>
        <taxon>Eleutherodactylinae</taxon>
        <taxon>Eleutherodactylus</taxon>
        <taxon>Eleutherodactylus</taxon>
    </lineage>
</organism>
<comment type="caution">
    <text evidence="6">The sequence shown here is derived from an EMBL/GenBank/DDBJ whole genome shotgun (WGS) entry which is preliminary data.</text>
</comment>
<accession>A0A8J6BDW4</accession>
<dbReference type="PANTHER" id="PTHR45736">
    <property type="entry name" value="ZINC FINGER MYM-TYPE PROTEIN"/>
    <property type="match status" value="1"/>
</dbReference>
<evidence type="ECO:0000256" key="3">
    <source>
        <dbReference type="ARBA" id="ARBA00022771"/>
    </source>
</evidence>
<dbReference type="GO" id="GO:0008270">
    <property type="term" value="F:zinc ion binding"/>
    <property type="evidence" value="ECO:0007669"/>
    <property type="project" value="UniProtKB-KW"/>
</dbReference>
<keyword evidence="1" id="KW-0479">Metal-binding</keyword>
<dbReference type="Pfam" id="PF06467">
    <property type="entry name" value="zf-FCS"/>
    <property type="match status" value="1"/>
</dbReference>
<feature type="non-terminal residue" evidence="6">
    <location>
        <position position="134"/>
    </location>
</feature>
<dbReference type="AlphaFoldDB" id="A0A8J6BDW4"/>
<evidence type="ECO:0000256" key="4">
    <source>
        <dbReference type="ARBA" id="ARBA00022833"/>
    </source>
</evidence>